<dbReference type="KEGG" id="aprs:BI364_03475"/>
<proteinExistence type="predicted"/>
<dbReference type="PANTHER" id="PTHR48100:SF1">
    <property type="entry name" value="HISTIDINE PHOSPHATASE FAMILY PROTEIN-RELATED"/>
    <property type="match status" value="1"/>
</dbReference>
<dbReference type="GO" id="GO:0016791">
    <property type="term" value="F:phosphatase activity"/>
    <property type="evidence" value="ECO:0007669"/>
    <property type="project" value="TreeGrafter"/>
</dbReference>
<organism evidence="1 2">
    <name type="scientific">Acidihalobacter yilgarnensis</name>
    <dbReference type="NCBI Taxonomy" id="2819280"/>
    <lineage>
        <taxon>Bacteria</taxon>
        <taxon>Pseudomonadati</taxon>
        <taxon>Pseudomonadota</taxon>
        <taxon>Gammaproteobacteria</taxon>
        <taxon>Chromatiales</taxon>
        <taxon>Ectothiorhodospiraceae</taxon>
        <taxon>Acidihalobacter</taxon>
    </lineage>
</organism>
<dbReference type="Pfam" id="PF00300">
    <property type="entry name" value="His_Phos_1"/>
    <property type="match status" value="1"/>
</dbReference>
<evidence type="ECO:0000313" key="2">
    <source>
        <dbReference type="Proteomes" id="UP000095401"/>
    </source>
</evidence>
<evidence type="ECO:0000313" key="1">
    <source>
        <dbReference type="EMBL" id="AOU97185.1"/>
    </source>
</evidence>
<dbReference type="InterPro" id="IPR029033">
    <property type="entry name" value="His_PPase_superfam"/>
</dbReference>
<dbReference type="SMART" id="SM00855">
    <property type="entry name" value="PGAM"/>
    <property type="match status" value="1"/>
</dbReference>
<name>A0A1D8IL76_9GAMM</name>
<dbReference type="GO" id="GO:0005737">
    <property type="term" value="C:cytoplasm"/>
    <property type="evidence" value="ECO:0007669"/>
    <property type="project" value="TreeGrafter"/>
</dbReference>
<protein>
    <recommendedName>
        <fullName evidence="3">Histidine phosphatase family protein</fullName>
    </recommendedName>
</protein>
<dbReference type="CDD" id="cd07067">
    <property type="entry name" value="HP_PGM_like"/>
    <property type="match status" value="1"/>
</dbReference>
<dbReference type="Gene3D" id="3.40.50.1240">
    <property type="entry name" value="Phosphoglycerate mutase-like"/>
    <property type="match status" value="1"/>
</dbReference>
<sequence>MGELNAGDVTAVGDTAAAVTRPLEVTLLRHGEPMGGRRYRGDGVDDPLSELGWRQMWSALEFKGPWASVVTSPMRRAREFAEAYAGRNNLPLRVEAGLREIGMGEWEGRSPSEVAASDPAGYAAYYADPARGLPVGAEPLDAFYARVGSALDALDGPTPILVVAHAGVVRVALAHALEGSLAAMMRVKVPYAGLSRLTRDARGWTCTRTPEPDGRSESWTRGRVSAWISRGVTRAATCVCPKSSAP</sequence>
<keyword evidence="2" id="KW-1185">Reference proteome</keyword>
<dbReference type="InterPro" id="IPR013078">
    <property type="entry name" value="His_Pase_superF_clade-1"/>
</dbReference>
<accession>A0A1D8IL76</accession>
<dbReference type="RefSeq" id="WP_070077573.1">
    <property type="nucleotide sequence ID" value="NZ_CP017415.1"/>
</dbReference>
<reference evidence="2" key="1">
    <citation type="submission" date="2016-09" db="EMBL/GenBank/DDBJ databases">
        <title>Acidihalobacter prosperus F5.</title>
        <authorList>
            <person name="Khaleque H.N."/>
            <person name="Ramsay J.P."/>
            <person name="Kaksonen A.H."/>
            <person name="Boxall N.J."/>
            <person name="Watkin E.L.J."/>
        </authorList>
    </citation>
    <scope>NUCLEOTIDE SEQUENCE [LARGE SCALE GENOMIC DNA]</scope>
    <source>
        <strain evidence="2">F5</strain>
    </source>
</reference>
<dbReference type="SUPFAM" id="SSF53254">
    <property type="entry name" value="Phosphoglycerate mutase-like"/>
    <property type="match status" value="1"/>
</dbReference>
<dbReference type="EMBL" id="CP017415">
    <property type="protein sequence ID" value="AOU97185.1"/>
    <property type="molecule type" value="Genomic_DNA"/>
</dbReference>
<gene>
    <name evidence="1" type="ORF">BI364_03475</name>
</gene>
<dbReference type="AlphaFoldDB" id="A0A1D8IL76"/>
<dbReference type="PANTHER" id="PTHR48100">
    <property type="entry name" value="BROAD-SPECIFICITY PHOSPHATASE YOR283W-RELATED"/>
    <property type="match status" value="1"/>
</dbReference>
<evidence type="ECO:0008006" key="3">
    <source>
        <dbReference type="Google" id="ProtNLM"/>
    </source>
</evidence>
<dbReference type="Proteomes" id="UP000095401">
    <property type="component" value="Chromosome"/>
</dbReference>
<dbReference type="InterPro" id="IPR050275">
    <property type="entry name" value="PGM_Phosphatase"/>
</dbReference>